<protein>
    <submittedName>
        <fullName evidence="1">Uncharacterized protein</fullName>
    </submittedName>
</protein>
<dbReference type="Proteomes" id="UP000785679">
    <property type="component" value="Unassembled WGS sequence"/>
</dbReference>
<comment type="caution">
    <text evidence="1">The sequence shown here is derived from an EMBL/GenBank/DDBJ whole genome shotgun (WGS) entry which is preliminary data.</text>
</comment>
<dbReference type="EMBL" id="RRYP01009595">
    <property type="protein sequence ID" value="TNV78962.1"/>
    <property type="molecule type" value="Genomic_DNA"/>
</dbReference>
<proteinExistence type="predicted"/>
<keyword evidence="2" id="KW-1185">Reference proteome</keyword>
<evidence type="ECO:0000313" key="2">
    <source>
        <dbReference type="Proteomes" id="UP000785679"/>
    </source>
</evidence>
<gene>
    <name evidence="1" type="ORF">FGO68_gene10218</name>
</gene>
<dbReference type="AlphaFoldDB" id="A0A8J8T1N8"/>
<evidence type="ECO:0000313" key="1">
    <source>
        <dbReference type="EMBL" id="TNV78962.1"/>
    </source>
</evidence>
<accession>A0A8J8T1N8</accession>
<sequence length="92" mass="9635">MALVTVGPQFGVMAINGMVTSGDIAKNKLEGAKLARRVAAGEVGALELQNKNIQGFISTLNCVDSCCCCCPCATGCFTPLTKANARRKLNKK</sequence>
<organism evidence="1 2">
    <name type="scientific">Halteria grandinella</name>
    <dbReference type="NCBI Taxonomy" id="5974"/>
    <lineage>
        <taxon>Eukaryota</taxon>
        <taxon>Sar</taxon>
        <taxon>Alveolata</taxon>
        <taxon>Ciliophora</taxon>
        <taxon>Intramacronucleata</taxon>
        <taxon>Spirotrichea</taxon>
        <taxon>Stichotrichia</taxon>
        <taxon>Sporadotrichida</taxon>
        <taxon>Halteriidae</taxon>
        <taxon>Halteria</taxon>
    </lineage>
</organism>
<reference evidence="1" key="1">
    <citation type="submission" date="2019-06" db="EMBL/GenBank/DDBJ databases">
        <authorList>
            <person name="Zheng W."/>
        </authorList>
    </citation>
    <scope>NUCLEOTIDE SEQUENCE</scope>
    <source>
        <strain evidence="1">QDHG01</strain>
    </source>
</reference>
<name>A0A8J8T1N8_HALGN</name>